<dbReference type="AlphaFoldDB" id="A0A286U273"/>
<dbReference type="Proteomes" id="UP000218542">
    <property type="component" value="Unassembled WGS sequence"/>
</dbReference>
<organism evidence="1 2">
    <name type="scientific">Candidatus Scalindua japonica</name>
    <dbReference type="NCBI Taxonomy" id="1284222"/>
    <lineage>
        <taxon>Bacteria</taxon>
        <taxon>Pseudomonadati</taxon>
        <taxon>Planctomycetota</taxon>
        <taxon>Candidatus Brocadiia</taxon>
        <taxon>Candidatus Brocadiales</taxon>
        <taxon>Candidatus Scalinduaceae</taxon>
        <taxon>Candidatus Scalindua</taxon>
    </lineage>
</organism>
<dbReference type="EMBL" id="BAOS01000029">
    <property type="protein sequence ID" value="GAX62238.1"/>
    <property type="molecule type" value="Genomic_DNA"/>
</dbReference>
<evidence type="ECO:0000313" key="1">
    <source>
        <dbReference type="EMBL" id="GAX62238.1"/>
    </source>
</evidence>
<evidence type="ECO:0000313" key="2">
    <source>
        <dbReference type="Proteomes" id="UP000218542"/>
    </source>
</evidence>
<name>A0A286U273_9BACT</name>
<comment type="caution">
    <text evidence="1">The sequence shown here is derived from an EMBL/GenBank/DDBJ whole genome shotgun (WGS) entry which is preliminary data.</text>
</comment>
<keyword evidence="2" id="KW-1185">Reference proteome</keyword>
<proteinExistence type="predicted"/>
<sequence length="57" mass="6233">MLSVVLRYESSKISEAAVPPASVEGRPVKYLLRVLPEELLFSDSNSNFANLIAALKV</sequence>
<reference evidence="1 2" key="1">
    <citation type="journal article" date="2017" name="Environ. Microbiol. Rep.">
        <title>Genetic diversity of marine anaerobic ammonium-oxidizing bacteria as revealed by genomic and proteomic analyses of 'Candidatus Scalindua japonica'.</title>
        <authorList>
            <person name="Oshiki M."/>
            <person name="Mizuto K."/>
            <person name="Kimura Z."/>
            <person name="Kindaichi T."/>
            <person name="Satoh H."/>
            <person name="Okabe S."/>
        </authorList>
    </citation>
    <scope>NUCLEOTIDE SEQUENCE [LARGE SCALE GENOMIC DNA]</scope>
    <source>
        <strain evidence="2">husup-a2</strain>
    </source>
</reference>
<gene>
    <name evidence="1" type="ORF">SCALIN_C29_0017</name>
</gene>
<protein>
    <submittedName>
        <fullName evidence="1">Uncharacterized protein</fullName>
    </submittedName>
</protein>
<accession>A0A286U273</accession>